<dbReference type="AlphaFoldDB" id="A0A0J6IM09"/>
<proteinExistence type="predicted"/>
<organism evidence="1 2">
    <name type="scientific">Coccidioides posadasii RMSCC 3488</name>
    <dbReference type="NCBI Taxonomy" id="454284"/>
    <lineage>
        <taxon>Eukaryota</taxon>
        <taxon>Fungi</taxon>
        <taxon>Dikarya</taxon>
        <taxon>Ascomycota</taxon>
        <taxon>Pezizomycotina</taxon>
        <taxon>Eurotiomycetes</taxon>
        <taxon>Eurotiomycetidae</taxon>
        <taxon>Onygenales</taxon>
        <taxon>Onygenaceae</taxon>
        <taxon>Coccidioides</taxon>
    </lineage>
</organism>
<gene>
    <name evidence="1" type="ORF">CPAG_09262</name>
</gene>
<accession>A0A0J6IM09</accession>
<protein>
    <submittedName>
        <fullName evidence="1">Uncharacterized protein</fullName>
    </submittedName>
</protein>
<evidence type="ECO:0000313" key="1">
    <source>
        <dbReference type="EMBL" id="KMM72972.1"/>
    </source>
</evidence>
<evidence type="ECO:0000313" key="2">
    <source>
        <dbReference type="Proteomes" id="UP000054567"/>
    </source>
</evidence>
<dbReference type="EMBL" id="DS268114">
    <property type="protein sequence ID" value="KMM72972.1"/>
    <property type="molecule type" value="Genomic_DNA"/>
</dbReference>
<reference evidence="1 2" key="1">
    <citation type="submission" date="2007-06" db="EMBL/GenBank/DDBJ databases">
        <title>The Genome Sequence of Coccidioides posadasii RMSCC_3488.</title>
        <authorList>
            <consortium name="Coccidioides Genome Resources Consortium"/>
            <consortium name="The Broad Institute Genome Sequencing Platform"/>
            <person name="Henn M.R."/>
            <person name="Sykes S."/>
            <person name="Young S."/>
            <person name="Jaffe D."/>
            <person name="Berlin A."/>
            <person name="Alvarez P."/>
            <person name="Butler J."/>
            <person name="Gnerre S."/>
            <person name="Grabherr M."/>
            <person name="Mauceli E."/>
            <person name="Brockman W."/>
            <person name="Kodira C."/>
            <person name="Alvarado L."/>
            <person name="Zeng Q."/>
            <person name="Crawford M."/>
            <person name="Antoine C."/>
            <person name="Devon K."/>
            <person name="Galgiani J."/>
            <person name="Orsborn K."/>
            <person name="Lewis M.L."/>
            <person name="Nusbaum C."/>
            <person name="Galagan J."/>
            <person name="Birren B."/>
        </authorList>
    </citation>
    <scope>NUCLEOTIDE SEQUENCE [LARGE SCALE GENOMIC DNA]</scope>
    <source>
        <strain evidence="1 2">RMSCC 3488</strain>
    </source>
</reference>
<name>A0A0J6IM09_COCPO</name>
<reference evidence="2" key="2">
    <citation type="journal article" date="2009" name="Genome Res.">
        <title>Comparative genomic analyses of the human fungal pathogens Coccidioides and their relatives.</title>
        <authorList>
            <person name="Sharpton T.J."/>
            <person name="Stajich J.E."/>
            <person name="Rounsley S.D."/>
            <person name="Gardner M.J."/>
            <person name="Wortman J.R."/>
            <person name="Jordar V.S."/>
            <person name="Maiti R."/>
            <person name="Kodira C.D."/>
            <person name="Neafsey D.E."/>
            <person name="Zeng Q."/>
            <person name="Hung C.-Y."/>
            <person name="McMahan C."/>
            <person name="Muszewska A."/>
            <person name="Grynberg M."/>
            <person name="Mandel M.A."/>
            <person name="Kellner E.M."/>
            <person name="Barker B.M."/>
            <person name="Galgiani J.N."/>
            <person name="Orbach M.J."/>
            <person name="Kirkland T.N."/>
            <person name="Cole G.T."/>
            <person name="Henn M.R."/>
            <person name="Birren B.W."/>
            <person name="Taylor J.W."/>
        </authorList>
    </citation>
    <scope>NUCLEOTIDE SEQUENCE [LARGE SCALE GENOMIC DNA]</scope>
    <source>
        <strain evidence="2">RMSCC 3488</strain>
    </source>
</reference>
<dbReference type="Proteomes" id="UP000054567">
    <property type="component" value="Unassembled WGS sequence"/>
</dbReference>
<reference evidence="2" key="3">
    <citation type="journal article" date="2010" name="Genome Res.">
        <title>Population genomic sequencing of Coccidioides fungi reveals recent hybridization and transposon control.</title>
        <authorList>
            <person name="Neafsey D.E."/>
            <person name="Barker B.M."/>
            <person name="Sharpton T.J."/>
            <person name="Stajich J.E."/>
            <person name="Park D.J."/>
            <person name="Whiston E."/>
            <person name="Hung C.-Y."/>
            <person name="McMahan C."/>
            <person name="White J."/>
            <person name="Sykes S."/>
            <person name="Heiman D."/>
            <person name="Young S."/>
            <person name="Zeng Q."/>
            <person name="Abouelleil A."/>
            <person name="Aftuck L."/>
            <person name="Bessette D."/>
            <person name="Brown A."/>
            <person name="FitzGerald M."/>
            <person name="Lui A."/>
            <person name="Macdonald J.P."/>
            <person name="Priest M."/>
            <person name="Orbach M.J."/>
            <person name="Galgiani J.N."/>
            <person name="Kirkland T.N."/>
            <person name="Cole G.T."/>
            <person name="Birren B.W."/>
            <person name="Henn M.R."/>
            <person name="Taylor J.W."/>
            <person name="Rounsley S.D."/>
        </authorList>
    </citation>
    <scope>NUCLEOTIDE SEQUENCE [LARGE SCALE GENOMIC DNA]</scope>
    <source>
        <strain evidence="2">RMSCC 3488</strain>
    </source>
</reference>
<dbReference type="VEuPathDB" id="FungiDB:CPAG_09262"/>
<sequence length="183" mass="20580">MTAQNSSTRTLVLNTGNYELQRNRFVRHVSALSIQLVRKMNHETTAEATKMNFRSVQIAEMIVPGNNFVDDDRTGFVTDFQAQPLKLDLEGKDVTIPFPKSSSRGVHRTSPSGLRSQDYMVVLNSPSTYRGYLIAQQIRTRQQDIKLKSQHGGCSAHPSCQGSEGFPSPFSLEEAFHAFKFRL</sequence>